<keyword evidence="3" id="KW-1185">Reference proteome</keyword>
<feature type="region of interest" description="Disordered" evidence="1">
    <location>
        <begin position="40"/>
        <end position="67"/>
    </location>
</feature>
<name>A0A834KNZ3_VESGE</name>
<evidence type="ECO:0000256" key="1">
    <source>
        <dbReference type="SAM" id="MobiDB-lite"/>
    </source>
</evidence>
<accession>A0A834KNZ3</accession>
<evidence type="ECO:0000313" key="2">
    <source>
        <dbReference type="EMBL" id="KAF7410138.1"/>
    </source>
</evidence>
<dbReference type="AlphaFoldDB" id="A0A834KNZ3"/>
<dbReference type="Proteomes" id="UP000617340">
    <property type="component" value="Unassembled WGS sequence"/>
</dbReference>
<comment type="caution">
    <text evidence="2">The sequence shown here is derived from an EMBL/GenBank/DDBJ whole genome shotgun (WGS) entry which is preliminary data.</text>
</comment>
<organism evidence="2 3">
    <name type="scientific">Vespula germanica</name>
    <name type="common">German yellow jacket</name>
    <name type="synonym">Paravespula germanica</name>
    <dbReference type="NCBI Taxonomy" id="30212"/>
    <lineage>
        <taxon>Eukaryota</taxon>
        <taxon>Metazoa</taxon>
        <taxon>Ecdysozoa</taxon>
        <taxon>Arthropoda</taxon>
        <taxon>Hexapoda</taxon>
        <taxon>Insecta</taxon>
        <taxon>Pterygota</taxon>
        <taxon>Neoptera</taxon>
        <taxon>Endopterygota</taxon>
        <taxon>Hymenoptera</taxon>
        <taxon>Apocrita</taxon>
        <taxon>Aculeata</taxon>
        <taxon>Vespoidea</taxon>
        <taxon>Vespidae</taxon>
        <taxon>Vespinae</taxon>
        <taxon>Vespula</taxon>
    </lineage>
</organism>
<gene>
    <name evidence="2" type="ORF">HZH68_004519</name>
</gene>
<sequence>MNGEEWEGTCASYRRIHEFRQTSVAVFKVLVTCYRNIDDDDYDYDDDNDDNDNDDNNNNNENDGDDD</sequence>
<proteinExistence type="predicted"/>
<dbReference type="EMBL" id="JACSDZ010000003">
    <property type="protein sequence ID" value="KAF7410138.1"/>
    <property type="molecule type" value="Genomic_DNA"/>
</dbReference>
<protein>
    <submittedName>
        <fullName evidence="2">Uncharacterized protein</fullName>
    </submittedName>
</protein>
<feature type="compositionally biased region" description="Acidic residues" evidence="1">
    <location>
        <begin position="40"/>
        <end position="55"/>
    </location>
</feature>
<evidence type="ECO:0000313" key="3">
    <source>
        <dbReference type="Proteomes" id="UP000617340"/>
    </source>
</evidence>
<reference evidence="2" key="1">
    <citation type="journal article" date="2020" name="G3 (Bethesda)">
        <title>High-Quality Assemblies for Three Invasive Social Wasps from the &lt;i&gt;Vespula&lt;/i&gt; Genus.</title>
        <authorList>
            <person name="Harrop T.W.R."/>
            <person name="Guhlin J."/>
            <person name="McLaughlin G.M."/>
            <person name="Permina E."/>
            <person name="Stockwell P."/>
            <person name="Gilligan J."/>
            <person name="Le Lec M.F."/>
            <person name="Gruber M.A.M."/>
            <person name="Quinn O."/>
            <person name="Lovegrove M."/>
            <person name="Duncan E.J."/>
            <person name="Remnant E.J."/>
            <person name="Van Eeckhoven J."/>
            <person name="Graham B."/>
            <person name="Knapp R.A."/>
            <person name="Langford K.W."/>
            <person name="Kronenberg Z."/>
            <person name="Press M.O."/>
            <person name="Eacker S.M."/>
            <person name="Wilson-Rankin E.E."/>
            <person name="Purcell J."/>
            <person name="Lester P.J."/>
            <person name="Dearden P.K."/>
        </authorList>
    </citation>
    <scope>NUCLEOTIDE SEQUENCE</scope>
    <source>
        <strain evidence="2">Linc-1</strain>
    </source>
</reference>